<dbReference type="InterPro" id="IPR005331">
    <property type="entry name" value="Sulfotransferase"/>
</dbReference>
<comment type="caution">
    <text evidence="2">The sequence shown here is derived from an EMBL/GenBank/DDBJ whole genome shotgun (WGS) entry which is preliminary data.</text>
</comment>
<evidence type="ECO:0000313" key="3">
    <source>
        <dbReference type="Proteomes" id="UP001515480"/>
    </source>
</evidence>
<feature type="chain" id="PRO_5044263654" description="Sulfotransferase" evidence="1">
    <location>
        <begin position="18"/>
        <end position="370"/>
    </location>
</feature>
<gene>
    <name evidence="2" type="ORF">AB1Y20_006523</name>
</gene>
<keyword evidence="3" id="KW-1185">Reference proteome</keyword>
<reference evidence="2 3" key="1">
    <citation type="journal article" date="2024" name="Science">
        <title>Giant polyketide synthase enzymes in the biosynthesis of giant marine polyether toxins.</title>
        <authorList>
            <person name="Fallon T.R."/>
            <person name="Shende V.V."/>
            <person name="Wierzbicki I.H."/>
            <person name="Pendleton A.L."/>
            <person name="Watervoot N.F."/>
            <person name="Auber R.P."/>
            <person name="Gonzalez D.J."/>
            <person name="Wisecaver J.H."/>
            <person name="Moore B.S."/>
        </authorList>
    </citation>
    <scope>NUCLEOTIDE SEQUENCE [LARGE SCALE GENOMIC DNA]</scope>
    <source>
        <strain evidence="2 3">12B1</strain>
    </source>
</reference>
<dbReference type="GO" id="GO:0016020">
    <property type="term" value="C:membrane"/>
    <property type="evidence" value="ECO:0007669"/>
    <property type="project" value="InterPro"/>
</dbReference>
<evidence type="ECO:0000313" key="2">
    <source>
        <dbReference type="EMBL" id="KAL1510193.1"/>
    </source>
</evidence>
<dbReference type="Proteomes" id="UP001515480">
    <property type="component" value="Unassembled WGS sequence"/>
</dbReference>
<name>A0AB34IXY5_PRYPA</name>
<dbReference type="EMBL" id="JBGBPQ010000015">
    <property type="protein sequence ID" value="KAL1510193.1"/>
    <property type="molecule type" value="Genomic_DNA"/>
</dbReference>
<feature type="signal peptide" evidence="1">
    <location>
        <begin position="1"/>
        <end position="17"/>
    </location>
</feature>
<dbReference type="GO" id="GO:0008146">
    <property type="term" value="F:sulfotransferase activity"/>
    <property type="evidence" value="ECO:0007669"/>
    <property type="project" value="InterPro"/>
</dbReference>
<sequence length="370" mass="41501">MAISMAIVTIVLSLGSWSPPPPPPLSNPPPLHPTGRRSSLASWEAFVRRAYDRIYRPFRSRCHADAPALECLEAMYAATEEADAPWWLRTMLRDARHAHAAILHGAWHSLASRRPTGSAVCTIEKVGTTNFRRFMALLQADGARGARGCSARPFASIHSVLAPEEGVAYTGRRRGHDEMIGALHGREGWSTFVFLREPLERFASGFEDKCRRNPAERHCSPLEIFGNGSRSRALRSHTSLRGQLAAYADTFPLSWNLHFFPQALFCDDLGRNLHRYSFVGRMNETFLQQMRHVAAHIDHCASSQAGASDAAMRAYRCVFPVKQDGHATHAKRHVSRMISAFSARRLLEIFSIDYVELELPLPSFLEELPF</sequence>
<protein>
    <recommendedName>
        <fullName evidence="4">Sulfotransferase</fullName>
    </recommendedName>
</protein>
<dbReference type="AlphaFoldDB" id="A0AB34IXY5"/>
<keyword evidence="1" id="KW-0732">Signal</keyword>
<dbReference type="Pfam" id="PF03567">
    <property type="entry name" value="Sulfotransfer_2"/>
    <property type="match status" value="1"/>
</dbReference>
<evidence type="ECO:0008006" key="4">
    <source>
        <dbReference type="Google" id="ProtNLM"/>
    </source>
</evidence>
<proteinExistence type="predicted"/>
<evidence type="ECO:0000256" key="1">
    <source>
        <dbReference type="SAM" id="SignalP"/>
    </source>
</evidence>
<accession>A0AB34IXY5</accession>
<organism evidence="2 3">
    <name type="scientific">Prymnesium parvum</name>
    <name type="common">Toxic golden alga</name>
    <dbReference type="NCBI Taxonomy" id="97485"/>
    <lineage>
        <taxon>Eukaryota</taxon>
        <taxon>Haptista</taxon>
        <taxon>Haptophyta</taxon>
        <taxon>Prymnesiophyceae</taxon>
        <taxon>Prymnesiales</taxon>
        <taxon>Prymnesiaceae</taxon>
        <taxon>Prymnesium</taxon>
    </lineage>
</organism>